<evidence type="ECO:0000313" key="2">
    <source>
        <dbReference type="EMBL" id="KAK7478867.1"/>
    </source>
</evidence>
<feature type="compositionally biased region" description="Low complexity" evidence="1">
    <location>
        <begin position="46"/>
        <end position="58"/>
    </location>
</feature>
<accession>A0ABD0JUW2</accession>
<proteinExistence type="predicted"/>
<protein>
    <submittedName>
        <fullName evidence="2">Uncharacterized protein</fullName>
    </submittedName>
</protein>
<keyword evidence="3" id="KW-1185">Reference proteome</keyword>
<comment type="caution">
    <text evidence="2">The sequence shown here is derived from an EMBL/GenBank/DDBJ whole genome shotgun (WGS) entry which is preliminary data.</text>
</comment>
<reference evidence="2 3" key="1">
    <citation type="journal article" date="2023" name="Sci. Data">
        <title>Genome assembly of the Korean intertidal mud-creeper Batillaria attramentaria.</title>
        <authorList>
            <person name="Patra A.K."/>
            <person name="Ho P.T."/>
            <person name="Jun S."/>
            <person name="Lee S.J."/>
            <person name="Kim Y."/>
            <person name="Won Y.J."/>
        </authorList>
    </citation>
    <scope>NUCLEOTIDE SEQUENCE [LARGE SCALE GENOMIC DNA]</scope>
    <source>
        <strain evidence="2">Wonlab-2016</strain>
    </source>
</reference>
<sequence>MRQTADSPDNVIVSEVVESRRLHVSYQRMATLPPGAGHGRSDLSNTSTTSGKTVGSGVVSLSRSQRLLLPVVKPEGDGYCGNVQGTTVHPPRYKILTGNALFALALFPFRSGRQSVTAIVSYCH</sequence>
<dbReference type="AlphaFoldDB" id="A0ABD0JUW2"/>
<dbReference type="EMBL" id="JACVVK020000315">
    <property type="protein sequence ID" value="KAK7478867.1"/>
    <property type="molecule type" value="Genomic_DNA"/>
</dbReference>
<name>A0ABD0JUW2_9CAEN</name>
<dbReference type="Proteomes" id="UP001519460">
    <property type="component" value="Unassembled WGS sequence"/>
</dbReference>
<organism evidence="2 3">
    <name type="scientific">Batillaria attramentaria</name>
    <dbReference type="NCBI Taxonomy" id="370345"/>
    <lineage>
        <taxon>Eukaryota</taxon>
        <taxon>Metazoa</taxon>
        <taxon>Spiralia</taxon>
        <taxon>Lophotrochozoa</taxon>
        <taxon>Mollusca</taxon>
        <taxon>Gastropoda</taxon>
        <taxon>Caenogastropoda</taxon>
        <taxon>Sorbeoconcha</taxon>
        <taxon>Cerithioidea</taxon>
        <taxon>Batillariidae</taxon>
        <taxon>Batillaria</taxon>
    </lineage>
</organism>
<evidence type="ECO:0000313" key="3">
    <source>
        <dbReference type="Proteomes" id="UP001519460"/>
    </source>
</evidence>
<feature type="region of interest" description="Disordered" evidence="1">
    <location>
        <begin position="30"/>
        <end position="58"/>
    </location>
</feature>
<gene>
    <name evidence="2" type="ORF">BaRGS_00029848</name>
</gene>
<evidence type="ECO:0000256" key="1">
    <source>
        <dbReference type="SAM" id="MobiDB-lite"/>
    </source>
</evidence>